<keyword evidence="5 13" id="KW-0812">Transmembrane</keyword>
<feature type="transmembrane region" description="Helical" evidence="15">
    <location>
        <begin position="35"/>
        <end position="56"/>
    </location>
</feature>
<dbReference type="EMBL" id="CANHGI010000001">
    <property type="protein sequence ID" value="CAI5439491.1"/>
    <property type="molecule type" value="Genomic_DNA"/>
</dbReference>
<dbReference type="InterPro" id="IPR020903">
    <property type="entry name" value="ENaC_CS"/>
</dbReference>
<keyword evidence="10" id="KW-0325">Glycoprotein</keyword>
<evidence type="ECO:0000256" key="13">
    <source>
        <dbReference type="RuleBase" id="RU000679"/>
    </source>
</evidence>
<evidence type="ECO:0000256" key="7">
    <source>
        <dbReference type="ARBA" id="ARBA00023053"/>
    </source>
</evidence>
<dbReference type="Gene3D" id="2.60.470.10">
    <property type="entry name" value="Acid-sensing ion channels like domains"/>
    <property type="match status" value="1"/>
</dbReference>
<dbReference type="AlphaFoldDB" id="A0A9P1MUN8"/>
<evidence type="ECO:0000256" key="6">
    <source>
        <dbReference type="ARBA" id="ARBA00022989"/>
    </source>
</evidence>
<evidence type="ECO:0000256" key="10">
    <source>
        <dbReference type="ARBA" id="ARBA00023180"/>
    </source>
</evidence>
<evidence type="ECO:0000256" key="3">
    <source>
        <dbReference type="ARBA" id="ARBA00022448"/>
    </source>
</evidence>
<dbReference type="PANTHER" id="PTHR11690">
    <property type="entry name" value="AMILORIDE-SENSITIVE SODIUM CHANNEL-RELATED"/>
    <property type="match status" value="1"/>
</dbReference>
<evidence type="ECO:0000256" key="4">
    <source>
        <dbReference type="ARBA" id="ARBA00022461"/>
    </source>
</evidence>
<proteinExistence type="inferred from homology"/>
<feature type="region of interest" description="Disordered" evidence="14">
    <location>
        <begin position="515"/>
        <end position="540"/>
    </location>
</feature>
<evidence type="ECO:0000256" key="2">
    <source>
        <dbReference type="ARBA" id="ARBA00007193"/>
    </source>
</evidence>
<organism evidence="16 17">
    <name type="scientific">Caenorhabditis angaria</name>
    <dbReference type="NCBI Taxonomy" id="860376"/>
    <lineage>
        <taxon>Eukaryota</taxon>
        <taxon>Metazoa</taxon>
        <taxon>Ecdysozoa</taxon>
        <taxon>Nematoda</taxon>
        <taxon>Chromadorea</taxon>
        <taxon>Rhabditida</taxon>
        <taxon>Rhabditina</taxon>
        <taxon>Rhabditomorpha</taxon>
        <taxon>Rhabditoidea</taxon>
        <taxon>Rhabditidae</taxon>
        <taxon>Peloderinae</taxon>
        <taxon>Caenorhabditis</taxon>
    </lineage>
</organism>
<evidence type="ECO:0000313" key="17">
    <source>
        <dbReference type="Proteomes" id="UP001152747"/>
    </source>
</evidence>
<name>A0A9P1MUN8_9PELO</name>
<keyword evidence="3 13" id="KW-0813">Transport</keyword>
<evidence type="ECO:0000256" key="11">
    <source>
        <dbReference type="ARBA" id="ARBA00023201"/>
    </source>
</evidence>
<dbReference type="PRINTS" id="PR01078">
    <property type="entry name" value="AMINACHANNEL"/>
</dbReference>
<keyword evidence="11 13" id="KW-0739">Sodium transport</keyword>
<keyword evidence="12 13" id="KW-0407">Ion channel</keyword>
<keyword evidence="6 15" id="KW-1133">Transmembrane helix</keyword>
<evidence type="ECO:0000256" key="8">
    <source>
        <dbReference type="ARBA" id="ARBA00023065"/>
    </source>
</evidence>
<reference evidence="16" key="1">
    <citation type="submission" date="2022-11" db="EMBL/GenBank/DDBJ databases">
        <authorList>
            <person name="Kikuchi T."/>
        </authorList>
    </citation>
    <scope>NUCLEOTIDE SEQUENCE</scope>
    <source>
        <strain evidence="16">PS1010</strain>
    </source>
</reference>
<sequence>MRTGGLLQIFKDFSNWSTVAVVPHIANATHKISRAFWIIVFLFVLGMFIYELYIVISKFFSYPATVNTEIFFEKLAFPVVSICNMNPYKYSKVQSTSAFSNFNSLMTAYKNAMAGSYSGDSYGFSETSGQSYDLDARAYDAQILEAYQISDAQKEPALYTFADLVQDCTFAGSPCSSSDFTRYIDPVYGACYSFNSDKSLNFSVSRQGIQFGLKMVITVGQTLVNNNNDFLPTTKQAGARVGILARGVLPGLDNNGIDVGVGSDTAISISYTQNIRAKKPYGKCVDREPTSTDYYQNYTYTLETCFEGCKQRDTVKHCSCANPRFALGASDTACQPNKNDLDCLQTLKGNQTNSADPNIDLLTECSCNPPCNEDTYSTTVSFAKFPATKYYVAVSDDSTIGSCTTSSKFSSQTACQNWYSSNGLILQVFFATLSYEVYTETSGYTIGNIINDLGGQAGLWLGLSVISCVEMTGLLLVMCGFAAKGGKVKINPDDDDFEGDHRIKDVEDVKKELDHMEKNHKDMGMDSDLDDEIENDKKIR</sequence>
<keyword evidence="17" id="KW-1185">Reference proteome</keyword>
<dbReference type="Pfam" id="PF00858">
    <property type="entry name" value="ASC"/>
    <property type="match status" value="1"/>
</dbReference>
<evidence type="ECO:0000256" key="5">
    <source>
        <dbReference type="ARBA" id="ARBA00022692"/>
    </source>
</evidence>
<keyword evidence="4 13" id="KW-0894">Sodium channel</keyword>
<comment type="caution">
    <text evidence="16">The sequence shown here is derived from an EMBL/GenBank/DDBJ whole genome shotgun (WGS) entry which is preliminary data.</text>
</comment>
<dbReference type="OrthoDB" id="6021021at2759"/>
<feature type="compositionally biased region" description="Basic and acidic residues" evidence="14">
    <location>
        <begin position="515"/>
        <end position="524"/>
    </location>
</feature>
<comment type="subcellular location">
    <subcellularLocation>
        <location evidence="1">Membrane</location>
        <topology evidence="1">Multi-pass membrane protein</topology>
    </subcellularLocation>
</comment>
<evidence type="ECO:0000313" key="16">
    <source>
        <dbReference type="EMBL" id="CAI5439491.1"/>
    </source>
</evidence>
<evidence type="ECO:0000256" key="14">
    <source>
        <dbReference type="SAM" id="MobiDB-lite"/>
    </source>
</evidence>
<comment type="similarity">
    <text evidence="2 13">Belongs to the amiloride-sensitive sodium channel (TC 1.A.6) family.</text>
</comment>
<evidence type="ECO:0000256" key="9">
    <source>
        <dbReference type="ARBA" id="ARBA00023136"/>
    </source>
</evidence>
<dbReference type="PANTHER" id="PTHR11690:SF269">
    <property type="entry name" value="DEGENERIN-LIKE PROTEIN ASIC-2"/>
    <property type="match status" value="1"/>
</dbReference>
<keyword evidence="9 15" id="KW-0472">Membrane</keyword>
<protein>
    <submittedName>
        <fullName evidence="16">Uncharacterized protein</fullName>
    </submittedName>
</protein>
<keyword evidence="8 13" id="KW-0406">Ion transport</keyword>
<keyword evidence="7" id="KW-0915">Sodium</keyword>
<dbReference type="GO" id="GO:0015280">
    <property type="term" value="F:ligand-gated sodium channel activity"/>
    <property type="evidence" value="ECO:0007669"/>
    <property type="project" value="TreeGrafter"/>
</dbReference>
<gene>
    <name evidence="16" type="ORF">CAMP_LOCUS2128</name>
</gene>
<feature type="compositionally biased region" description="Acidic residues" evidence="14">
    <location>
        <begin position="525"/>
        <end position="534"/>
    </location>
</feature>
<dbReference type="Gene3D" id="1.10.287.770">
    <property type="entry name" value="YojJ-like"/>
    <property type="match status" value="1"/>
</dbReference>
<dbReference type="PROSITE" id="PS01206">
    <property type="entry name" value="ASC"/>
    <property type="match status" value="1"/>
</dbReference>
<evidence type="ECO:0000256" key="15">
    <source>
        <dbReference type="SAM" id="Phobius"/>
    </source>
</evidence>
<evidence type="ECO:0000256" key="12">
    <source>
        <dbReference type="ARBA" id="ARBA00023303"/>
    </source>
</evidence>
<dbReference type="GO" id="GO:0005886">
    <property type="term" value="C:plasma membrane"/>
    <property type="evidence" value="ECO:0007669"/>
    <property type="project" value="TreeGrafter"/>
</dbReference>
<evidence type="ECO:0000256" key="1">
    <source>
        <dbReference type="ARBA" id="ARBA00004141"/>
    </source>
</evidence>
<dbReference type="InterPro" id="IPR001873">
    <property type="entry name" value="ENaC"/>
</dbReference>
<accession>A0A9P1MUN8</accession>
<dbReference type="Proteomes" id="UP001152747">
    <property type="component" value="Unassembled WGS sequence"/>
</dbReference>